<dbReference type="EC" id="3.1.-.-" evidence="5"/>
<organism evidence="7 8">
    <name type="scientific">Fusibacter bizertensis</name>
    <dbReference type="NCBI Taxonomy" id="1488331"/>
    <lineage>
        <taxon>Bacteria</taxon>
        <taxon>Bacillati</taxon>
        <taxon>Bacillota</taxon>
        <taxon>Clostridia</taxon>
        <taxon>Eubacteriales</taxon>
        <taxon>Eubacteriales Family XII. Incertae Sedis</taxon>
        <taxon>Fusibacter</taxon>
    </lineage>
</organism>
<evidence type="ECO:0000256" key="5">
    <source>
        <dbReference type="HAMAP-Rule" id="MF_00651"/>
    </source>
</evidence>
<protein>
    <recommendedName>
        <fullName evidence="5">Putative pre-16S rRNA nuclease</fullName>
        <ecNumber evidence="5">3.1.-.-</ecNumber>
    </recommendedName>
</protein>
<dbReference type="NCBIfam" id="TIGR00250">
    <property type="entry name" value="RNAse_H_YqgF"/>
    <property type="match status" value="1"/>
</dbReference>
<evidence type="ECO:0000256" key="2">
    <source>
        <dbReference type="ARBA" id="ARBA00022517"/>
    </source>
</evidence>
<gene>
    <name evidence="7" type="primary">ruvX</name>
    <name evidence="7" type="ORF">QE109_02990</name>
</gene>
<evidence type="ECO:0000256" key="4">
    <source>
        <dbReference type="ARBA" id="ARBA00022801"/>
    </source>
</evidence>
<sequence>MRIMGLDVGDRTIGVAISDSLLMTAQGKETIFRQSLKQDIDRLIELINEYEVVKVVSGMPYNMNGSIGPQGEKTKQFIDKFEKKLIYSDRIDRKIEIEYWDERLTTLSATRMLIDADMRREKRKEVVDKLAATLILQGYLDKNRTV</sequence>
<name>A0ABT6N9K9_9FIRM</name>
<dbReference type="InterPro" id="IPR005227">
    <property type="entry name" value="YqgF"/>
</dbReference>
<feature type="domain" description="YqgF/RNase H-like" evidence="6">
    <location>
        <begin position="1"/>
        <end position="109"/>
    </location>
</feature>
<comment type="function">
    <text evidence="5">Could be a nuclease involved in processing of the 5'-end of pre-16S rRNA.</text>
</comment>
<accession>A0ABT6N9K9</accession>
<dbReference type="Pfam" id="PF03652">
    <property type="entry name" value="RuvX"/>
    <property type="match status" value="1"/>
</dbReference>
<dbReference type="SMART" id="SM00732">
    <property type="entry name" value="YqgFc"/>
    <property type="match status" value="1"/>
</dbReference>
<dbReference type="CDD" id="cd16964">
    <property type="entry name" value="YqgF"/>
    <property type="match status" value="1"/>
</dbReference>
<dbReference type="InterPro" id="IPR037027">
    <property type="entry name" value="YqgF/RNaseH-like_dom_sf"/>
</dbReference>
<keyword evidence="4 5" id="KW-0378">Hydrolase</keyword>
<evidence type="ECO:0000256" key="3">
    <source>
        <dbReference type="ARBA" id="ARBA00022722"/>
    </source>
</evidence>
<comment type="subcellular location">
    <subcellularLocation>
        <location evidence="5">Cytoplasm</location>
    </subcellularLocation>
</comment>
<dbReference type="InterPro" id="IPR006641">
    <property type="entry name" value="YqgF/RNaseH-like_dom"/>
</dbReference>
<comment type="caution">
    <text evidence="7">The sequence shown here is derived from an EMBL/GenBank/DDBJ whole genome shotgun (WGS) entry which is preliminary data.</text>
</comment>
<evidence type="ECO:0000313" key="8">
    <source>
        <dbReference type="Proteomes" id="UP001158045"/>
    </source>
</evidence>
<dbReference type="PANTHER" id="PTHR33317:SF4">
    <property type="entry name" value="POLYNUCLEOTIDYL TRANSFERASE, RIBONUCLEASE H-LIKE SUPERFAMILY PROTEIN"/>
    <property type="match status" value="1"/>
</dbReference>
<dbReference type="InterPro" id="IPR012337">
    <property type="entry name" value="RNaseH-like_sf"/>
</dbReference>
<dbReference type="Gene3D" id="3.30.420.140">
    <property type="entry name" value="YqgF/RNase H-like domain"/>
    <property type="match status" value="1"/>
</dbReference>
<reference evidence="7 8" key="1">
    <citation type="submission" date="2023-04" db="EMBL/GenBank/DDBJ databases">
        <title>Fusibacter bizertensis strain WBS, isolated from littoral bottom sediments of the Arctic seas - biochemical and genomic analysis.</title>
        <authorList>
            <person name="Brioukhanov A.L."/>
        </authorList>
    </citation>
    <scope>NUCLEOTIDE SEQUENCE [LARGE SCALE GENOMIC DNA]</scope>
    <source>
        <strain evidence="7 8">WBS</strain>
    </source>
</reference>
<dbReference type="Proteomes" id="UP001158045">
    <property type="component" value="Unassembled WGS sequence"/>
</dbReference>
<dbReference type="SUPFAM" id="SSF53098">
    <property type="entry name" value="Ribonuclease H-like"/>
    <property type="match status" value="1"/>
</dbReference>
<keyword evidence="1 5" id="KW-0963">Cytoplasm</keyword>
<evidence type="ECO:0000256" key="1">
    <source>
        <dbReference type="ARBA" id="ARBA00022490"/>
    </source>
</evidence>
<evidence type="ECO:0000313" key="7">
    <source>
        <dbReference type="EMBL" id="MDH8677096.1"/>
    </source>
</evidence>
<keyword evidence="3 5" id="KW-0540">Nuclease</keyword>
<evidence type="ECO:0000259" key="6">
    <source>
        <dbReference type="SMART" id="SM00732"/>
    </source>
</evidence>
<dbReference type="EMBL" id="JARYZI010000001">
    <property type="protein sequence ID" value="MDH8677096.1"/>
    <property type="molecule type" value="Genomic_DNA"/>
</dbReference>
<proteinExistence type="inferred from homology"/>
<dbReference type="RefSeq" id="WP_281092892.1">
    <property type="nucleotide sequence ID" value="NZ_JARYZI010000001.1"/>
</dbReference>
<keyword evidence="8" id="KW-1185">Reference proteome</keyword>
<comment type="similarity">
    <text evidence="5">Belongs to the YqgF HJR family.</text>
</comment>
<keyword evidence="2 5" id="KW-0690">Ribosome biogenesis</keyword>
<dbReference type="HAMAP" id="MF_00651">
    <property type="entry name" value="Nuclease_YqgF"/>
    <property type="match status" value="1"/>
</dbReference>
<dbReference type="PANTHER" id="PTHR33317">
    <property type="entry name" value="POLYNUCLEOTIDYL TRANSFERASE, RIBONUCLEASE H-LIKE SUPERFAMILY PROTEIN"/>
    <property type="match status" value="1"/>
</dbReference>